<reference evidence="1 2" key="1">
    <citation type="submission" date="2021-07" db="EMBL/GenBank/DDBJ databases">
        <title>Clostridium weizhouense sp. nov., an anaerobic bacterium isolated from activated sludge of Petroleum wastewater.</title>
        <authorList>
            <person name="Li Q."/>
        </authorList>
    </citation>
    <scope>NUCLEOTIDE SEQUENCE [LARGE SCALE GENOMIC DNA]</scope>
    <source>
        <strain evidence="1 2">YB-6</strain>
    </source>
</reference>
<evidence type="ECO:0000313" key="1">
    <source>
        <dbReference type="EMBL" id="MBW6409023.1"/>
    </source>
</evidence>
<protein>
    <submittedName>
        <fullName evidence="1">Uncharacterized protein</fullName>
    </submittedName>
</protein>
<dbReference type="Proteomes" id="UP001519921">
    <property type="component" value="Unassembled WGS sequence"/>
</dbReference>
<dbReference type="EMBL" id="JAHXPT010000002">
    <property type="protein sequence ID" value="MBW6409023.1"/>
    <property type="molecule type" value="Genomic_DNA"/>
</dbReference>
<organism evidence="1 2">
    <name type="scientific">Clostridium weizhouense</name>
    <dbReference type="NCBI Taxonomy" id="2859781"/>
    <lineage>
        <taxon>Bacteria</taxon>
        <taxon>Bacillati</taxon>
        <taxon>Bacillota</taxon>
        <taxon>Clostridia</taxon>
        <taxon>Eubacteriales</taxon>
        <taxon>Clostridiaceae</taxon>
        <taxon>Clostridium</taxon>
    </lineage>
</organism>
<comment type="caution">
    <text evidence="1">The sequence shown here is derived from an EMBL/GenBank/DDBJ whole genome shotgun (WGS) entry which is preliminary data.</text>
</comment>
<gene>
    <name evidence="1" type="ORF">KYD98_02865</name>
</gene>
<keyword evidence="2" id="KW-1185">Reference proteome</keyword>
<dbReference type="RefSeq" id="WP_219778083.1">
    <property type="nucleotide sequence ID" value="NZ_JAHXPT010000002.1"/>
</dbReference>
<name>A0ABS7AK61_9CLOT</name>
<sequence>MGNILEINKIAENREKAKELTSRVIKRGDKENLRFGDILQEEIEKMKRGENSDSSKKI</sequence>
<evidence type="ECO:0000313" key="2">
    <source>
        <dbReference type="Proteomes" id="UP001519921"/>
    </source>
</evidence>
<proteinExistence type="predicted"/>
<accession>A0ABS7AK61</accession>